<proteinExistence type="predicted"/>
<name>A0A927GKI8_9BACT</name>
<comment type="caution">
    <text evidence="1">The sequence shown here is derived from an EMBL/GenBank/DDBJ whole genome shotgun (WGS) entry which is preliminary data.</text>
</comment>
<dbReference type="EMBL" id="JACXAD010000017">
    <property type="protein sequence ID" value="MBD2769209.1"/>
    <property type="molecule type" value="Genomic_DNA"/>
</dbReference>
<gene>
    <name evidence="1" type="ORF">IC235_15055</name>
</gene>
<dbReference type="Proteomes" id="UP000612233">
    <property type="component" value="Unassembled WGS sequence"/>
</dbReference>
<organism evidence="1 2">
    <name type="scientific">Hymenobacter montanus</name>
    <dbReference type="NCBI Taxonomy" id="2771359"/>
    <lineage>
        <taxon>Bacteria</taxon>
        <taxon>Pseudomonadati</taxon>
        <taxon>Bacteroidota</taxon>
        <taxon>Cytophagia</taxon>
        <taxon>Cytophagales</taxon>
        <taxon>Hymenobacteraceae</taxon>
        <taxon>Hymenobacter</taxon>
    </lineage>
</organism>
<accession>A0A927GKI8</accession>
<dbReference type="RefSeq" id="WP_191006017.1">
    <property type="nucleotide sequence ID" value="NZ_JACXAD010000017.1"/>
</dbReference>
<protein>
    <submittedName>
        <fullName evidence="1">Uncharacterized protein</fullName>
    </submittedName>
</protein>
<evidence type="ECO:0000313" key="2">
    <source>
        <dbReference type="Proteomes" id="UP000612233"/>
    </source>
</evidence>
<reference evidence="1" key="1">
    <citation type="submission" date="2020-09" db="EMBL/GenBank/DDBJ databases">
        <authorList>
            <person name="Kim M.K."/>
        </authorList>
    </citation>
    <scope>NUCLEOTIDE SEQUENCE</scope>
    <source>
        <strain evidence="1">BT664</strain>
    </source>
</reference>
<keyword evidence="2" id="KW-1185">Reference proteome</keyword>
<sequence length="1454" mass="157078">MEETGHYVDALSPSNLQELPIGVKKRIGNLTYTVAFVKAKLNPQHAALTAFAKIEIPQQNTQTGKPFSLFFGAEDIKFSYNGGLVGDARLVLLDNVAIPFNGNKWELDLKGGFDAATGTFADLTYVKIDCEGFKELGVSADVAFSRDVVIPLNAQMDIIPDPTQRVKGAFHTIVKDWNDMLVEVSLSPFALKAQPKFAFTVNQAVFDFSDLRNSPSVVFPQKYTTELLDPANMNLWRGVFVQSLQVVLPPEFKQRGSNNRISFGAHNLLIDNFGVSGDFSANNILALNNGDASGWAFSVDTFALKVEVNQLKAGRFAGNLKLPVSEKTDLHYTAAITPTDYLIAVANNKPLDFSLWRATLHLDRGSTVLMAVQNSQFRPKAILNGYMSLSMSSDTAAVRDTLNDKSRIPKLTFQALTLQTEQPYFQVQAMGYAGQVKLQNFPISLNGISVAAVGDDVSLKLGIAVNLMSGNSAFGASGDVAIVGKIENNGRQRWKYDHVALSALAVNADFGAFAIKGGLQILKKDPVYGDGFNAHVELDLKKGFKLHAQANAIFGSTTYRYWMVDGLVDGLNIQAGPITLTGFGGGASNRMKRNATAPVMGGVGLTYTPDQSTGFAFKAAVFFAVGAKDLVKGNLAFEIVFNSSGGLNKMGLYGDAKVLASRAEGMAGLDKLQAKLKQAATAEESFANQYGQGALNALGYSDKAKQFTALPPSNDQTNGIEAKMGIEYDFQNNVLHSTSEMYVSLVGGVLRGRGPNNRAGWSVLHIEPGSWYMQIGTPQDRLGLRLGIASLNVEAGGYFMMGDNMPPSPPPPPIVASILGVDAQELNYTRDLSALSGGRGVAFGADFSVDTGDLSFLIFYASFQAGAGFDIMLRDYGTAQCSGGNGPIGINGWYANGQSYAYMQGELGLHIKLFFINKKIPIIKGAAAVLLQARAPNPSWFRGYLGGSYNLLGGLVQGSFRLKVELGQKCEIVNAGPAAGLAVISDITPKEGNTGVDVFAAPQAAFNMKVERNFRMEDDEGIKTYFIKLNKFEVVKSGQAVEGTLEWNSNHDVATFHSFEILPPQASLTARVKVAFYEVKDGEQVPVYVNGAIATEEKAVSFTTGTAPTTIPFQNIAHCYPVIDQQNFYTAERSTGWVQLKQGQSYLFDNANTYSGSFVSATDSLTVPVTYQQSARRIAFTMPQLAQDRAYRFLIKATPVTASQSTVSETTTQANIGGDANNTLAVKSKTLNGTASNGGAAAKLLTYDLRTSQYPTFSAKLQSITVANNNISKPTGTSDIVLLGATTTANEPFDVAELVGNTYSSGPLAFITAVPDDSYYRTDIQPLIYQHYGLGGIVITARDTALLGAPPLRAVPVSNAYKVYAEQGINELFRKTTFPYGYELAALYKQDYRELQYKVVNATLGTGTMATYYNLIMNPFPLMTRGNYKIKLLYRFPDGTSGSSGIFQYYCPIN</sequence>
<evidence type="ECO:0000313" key="1">
    <source>
        <dbReference type="EMBL" id="MBD2769209.1"/>
    </source>
</evidence>